<accession>A0ABQ9DEZ0</accession>
<proteinExistence type="predicted"/>
<feature type="compositionally biased region" description="Basic and acidic residues" evidence="1">
    <location>
        <begin position="61"/>
        <end position="70"/>
    </location>
</feature>
<comment type="caution">
    <text evidence="2">The sequence shown here is derived from an EMBL/GenBank/DDBJ whole genome shotgun (WGS) entry which is preliminary data.</text>
</comment>
<sequence length="106" mass="12092">MHWNRLLREVVKSLSLGVFKKHRQGKTQDEAGKQGIWESGEKDVRGWPGDTQGNMKQKNKKRDDRIKQDIDDTNMNTPSDLDGINQKMCAALLQKMHAATENISTN</sequence>
<feature type="region of interest" description="Disordered" evidence="1">
    <location>
        <begin position="20"/>
        <end position="82"/>
    </location>
</feature>
<evidence type="ECO:0000313" key="2">
    <source>
        <dbReference type="EMBL" id="KAJ7417665.1"/>
    </source>
</evidence>
<keyword evidence="3" id="KW-1185">Reference proteome</keyword>
<name>A0ABQ9DEZ0_9PASS</name>
<evidence type="ECO:0000256" key="1">
    <source>
        <dbReference type="SAM" id="MobiDB-lite"/>
    </source>
</evidence>
<protein>
    <submittedName>
        <fullName evidence="2">Uncharacterized protein</fullName>
    </submittedName>
</protein>
<dbReference type="Proteomes" id="UP001145742">
    <property type="component" value="Unassembled WGS sequence"/>
</dbReference>
<organism evidence="2 3">
    <name type="scientific">Willisornis vidua</name>
    <name type="common">Xingu scale-backed antbird</name>
    <dbReference type="NCBI Taxonomy" id="1566151"/>
    <lineage>
        <taxon>Eukaryota</taxon>
        <taxon>Metazoa</taxon>
        <taxon>Chordata</taxon>
        <taxon>Craniata</taxon>
        <taxon>Vertebrata</taxon>
        <taxon>Euteleostomi</taxon>
        <taxon>Archelosauria</taxon>
        <taxon>Archosauria</taxon>
        <taxon>Dinosauria</taxon>
        <taxon>Saurischia</taxon>
        <taxon>Theropoda</taxon>
        <taxon>Coelurosauria</taxon>
        <taxon>Aves</taxon>
        <taxon>Neognathae</taxon>
        <taxon>Neoaves</taxon>
        <taxon>Telluraves</taxon>
        <taxon>Australaves</taxon>
        <taxon>Passeriformes</taxon>
        <taxon>Thamnophilidae</taxon>
        <taxon>Willisornis</taxon>
    </lineage>
</organism>
<evidence type="ECO:0000313" key="3">
    <source>
        <dbReference type="Proteomes" id="UP001145742"/>
    </source>
</evidence>
<reference evidence="2" key="1">
    <citation type="submission" date="2019-10" db="EMBL/GenBank/DDBJ databases">
        <authorList>
            <person name="Soares A.E.R."/>
            <person name="Aleixo A."/>
            <person name="Schneider P."/>
            <person name="Miyaki C.Y."/>
            <person name="Schneider M.P."/>
            <person name="Mello C."/>
            <person name="Vasconcelos A.T.R."/>
        </authorList>
    </citation>
    <scope>NUCLEOTIDE SEQUENCE</scope>
    <source>
        <tissue evidence="2">Muscle</tissue>
    </source>
</reference>
<dbReference type="EMBL" id="WHWB01033747">
    <property type="protein sequence ID" value="KAJ7417665.1"/>
    <property type="molecule type" value="Genomic_DNA"/>
</dbReference>
<gene>
    <name evidence="2" type="ORF">WISP_63351</name>
</gene>